<evidence type="ECO:0000313" key="1">
    <source>
        <dbReference type="EMBL" id="MBA4602055.1"/>
    </source>
</evidence>
<comment type="caution">
    <text evidence="1">The sequence shown here is derived from an EMBL/GenBank/DDBJ whole genome shotgun (WGS) entry which is preliminary data.</text>
</comment>
<keyword evidence="2" id="KW-1185">Reference proteome</keyword>
<gene>
    <name evidence="1" type="ORF">H2C83_06935</name>
</gene>
<dbReference type="RefSeq" id="WP_181739194.1">
    <property type="nucleotide sequence ID" value="NZ_JACEOL010000023.1"/>
</dbReference>
<protein>
    <submittedName>
        <fullName evidence="1">Uncharacterized protein</fullName>
    </submittedName>
</protein>
<sequence length="86" mass="9778">MVVHKLKNCCAGIPRIVDLNPFLSTKDKGSRDGGAFFILHEIRQDADIRLPKYILNPIMKSKTSYNLNYKKRKHDAPVTNPLLRSG</sequence>
<dbReference type="EMBL" id="JACEOL010000023">
    <property type="protein sequence ID" value="MBA4602055.1"/>
    <property type="molecule type" value="Genomic_DNA"/>
</dbReference>
<evidence type="ECO:0000313" key="2">
    <source>
        <dbReference type="Proteomes" id="UP000538292"/>
    </source>
</evidence>
<proteinExistence type="predicted"/>
<reference evidence="1 2" key="1">
    <citation type="submission" date="2020-07" db="EMBL/GenBank/DDBJ databases">
        <title>Thermoactinomyces phylogeny.</title>
        <authorList>
            <person name="Dunlap C."/>
        </authorList>
    </citation>
    <scope>NUCLEOTIDE SEQUENCE [LARGE SCALE GENOMIC DNA]</scope>
    <source>
        <strain evidence="1 2">AMNI-1</strain>
    </source>
</reference>
<name>A0A7W1XS00_9BACL</name>
<accession>A0A7W1XS00</accession>
<dbReference type="Proteomes" id="UP000538292">
    <property type="component" value="Unassembled WGS sequence"/>
</dbReference>
<organism evidence="1 2">
    <name type="scientific">Thermoactinomyces mirandus</name>
    <dbReference type="NCBI Taxonomy" id="2756294"/>
    <lineage>
        <taxon>Bacteria</taxon>
        <taxon>Bacillati</taxon>
        <taxon>Bacillota</taxon>
        <taxon>Bacilli</taxon>
        <taxon>Bacillales</taxon>
        <taxon>Thermoactinomycetaceae</taxon>
        <taxon>Thermoactinomyces</taxon>
    </lineage>
</organism>
<dbReference type="AlphaFoldDB" id="A0A7W1XS00"/>